<proteinExistence type="predicted"/>
<dbReference type="EMBL" id="WNZZ01000010">
    <property type="protein sequence ID" value="MUG23768.1"/>
    <property type="molecule type" value="Genomic_DNA"/>
</dbReference>
<evidence type="ECO:0000313" key="1">
    <source>
        <dbReference type="EMBL" id="MUG23768.1"/>
    </source>
</evidence>
<dbReference type="InterPro" id="IPR007739">
    <property type="entry name" value="RgpF"/>
</dbReference>
<gene>
    <name evidence="1" type="ORF">GNQ08_15350</name>
</gene>
<dbReference type="Proteomes" id="UP000442469">
    <property type="component" value="Unassembled WGS sequence"/>
</dbReference>
<dbReference type="Pfam" id="PF05045">
    <property type="entry name" value="RgpF"/>
    <property type="match status" value="2"/>
</dbReference>
<dbReference type="AlphaFoldDB" id="A0A6N8EZH6"/>
<protein>
    <recommendedName>
        <fullName evidence="3">Rhamnan synthesis F family protein</fullName>
    </recommendedName>
</protein>
<sequence length="558" mass="65116">MKRIAVFAHYDKDGKLSKNILTIIQQLDKVCERIIMVSTNLNFDEIKLLPSKVECHIRDNVGYDFYSYKFGIELIKNLYVYDQLILMNDSFFVSSKFNIEKLMERVDNSIYEICGLIDSYQFNYHVQTFFVVIKKEALFSVWFNEFWDNVTVLDTKIDIIFNYEIGLSQSAISHSLMVGPCFDWKSGSYFRAYINSIQKKRLNLLLLGLFNYKYLREGNASHLLWKEIYDEFGICKWEVIRMYPEVMHYIERVGNESEISEVRNYLDTKASFYQEKKIDDTLVVDNHTKIVERYSLGEISKKARNKSSVAVVVHLFYLELLDEILSHLRNIPIKFDLYISVVSLSSAIQVEKKLGYFTNADVYIYCVKNQGRDVAPFISLVNTGVLDDYTCVCKIHSKKSLYSNQGTNWRQDIYNELLGSTNRVLSIINTFRNSPDIGIIGPEKSYLTNDEFWGANRERVYELSRKIGIESDEVSLGFFAGTMFWFNPKILKNIKDLNLTLNDFEEENGLQDGSFAHAIERFFTLATRKENFKVTTVEFLDSDVLNRDYSQRKVPVLP</sequence>
<name>A0A6N8EZH6_PAEMA</name>
<evidence type="ECO:0000313" key="2">
    <source>
        <dbReference type="Proteomes" id="UP000442469"/>
    </source>
</evidence>
<organism evidence="1 2">
    <name type="scientific">Paenibacillus macerans</name>
    <name type="common">Bacillus macerans</name>
    <dbReference type="NCBI Taxonomy" id="44252"/>
    <lineage>
        <taxon>Bacteria</taxon>
        <taxon>Bacillati</taxon>
        <taxon>Bacillota</taxon>
        <taxon>Bacilli</taxon>
        <taxon>Bacillales</taxon>
        <taxon>Paenibacillaceae</taxon>
        <taxon>Paenibacillus</taxon>
    </lineage>
</organism>
<accession>A0A6N8EZH6</accession>
<dbReference type="RefSeq" id="WP_155620314.1">
    <property type="nucleotide sequence ID" value="NZ_JAHAJO010000070.1"/>
</dbReference>
<comment type="caution">
    <text evidence="1">The sequence shown here is derived from an EMBL/GenBank/DDBJ whole genome shotgun (WGS) entry which is preliminary data.</text>
</comment>
<reference evidence="1 2" key="1">
    <citation type="submission" date="2019-11" db="EMBL/GenBank/DDBJ databases">
        <title>Draft genome sequences of five Paenibacillus species of dairy origin.</title>
        <authorList>
            <person name="Olajide A.M."/>
            <person name="Chen S."/>
            <person name="Lapointe G."/>
        </authorList>
    </citation>
    <scope>NUCLEOTIDE SEQUENCE [LARGE SCALE GENOMIC DNA]</scope>
    <source>
        <strain evidence="1 2">3CT49</strain>
    </source>
</reference>
<evidence type="ECO:0008006" key="3">
    <source>
        <dbReference type="Google" id="ProtNLM"/>
    </source>
</evidence>